<dbReference type="OrthoDB" id="196782at2759"/>
<keyword evidence="1" id="KW-0812">Transmembrane</keyword>
<dbReference type="PANTHER" id="PTHR34543:SF1">
    <property type="entry name" value="PROTEIN ABA DEFICIENT 4, CHLOROPLASTIC"/>
    <property type="match status" value="1"/>
</dbReference>
<reference evidence="2" key="1">
    <citation type="journal article" date="2015" name="Nat. Genet.">
        <title>The pineapple genome and the evolution of CAM photosynthesis.</title>
        <authorList>
            <person name="Ming R."/>
            <person name="VanBuren R."/>
            <person name="Wai C.M."/>
            <person name="Tang H."/>
            <person name="Schatz M.C."/>
            <person name="Bowers J.E."/>
            <person name="Lyons E."/>
            <person name="Wang M.L."/>
            <person name="Chen J."/>
            <person name="Biggers E."/>
            <person name="Zhang J."/>
            <person name="Huang L."/>
            <person name="Zhang L."/>
            <person name="Miao W."/>
            <person name="Zhang J."/>
            <person name="Ye Z."/>
            <person name="Miao C."/>
            <person name="Lin Z."/>
            <person name="Wang H."/>
            <person name="Zhou H."/>
            <person name="Yim W.C."/>
            <person name="Priest H.D."/>
            <person name="Zheng C."/>
            <person name="Woodhouse M."/>
            <person name="Edger P.P."/>
            <person name="Guyot R."/>
            <person name="Guo H.B."/>
            <person name="Guo H."/>
            <person name="Zheng G."/>
            <person name="Singh R."/>
            <person name="Sharma A."/>
            <person name="Min X."/>
            <person name="Zheng Y."/>
            <person name="Lee H."/>
            <person name="Gurtowski J."/>
            <person name="Sedlazeck F.J."/>
            <person name="Harkess A."/>
            <person name="McKain M.R."/>
            <person name="Liao Z."/>
            <person name="Fang J."/>
            <person name="Liu J."/>
            <person name="Zhang X."/>
            <person name="Zhang Q."/>
            <person name="Hu W."/>
            <person name="Qin Y."/>
            <person name="Wang K."/>
            <person name="Chen L.Y."/>
            <person name="Shirley N."/>
            <person name="Lin Y.R."/>
            <person name="Liu L.Y."/>
            <person name="Hernandez A.G."/>
            <person name="Wright C.L."/>
            <person name="Bulone V."/>
            <person name="Tuskan G.A."/>
            <person name="Heath K."/>
            <person name="Zee F."/>
            <person name="Moore P.H."/>
            <person name="Sunkar R."/>
            <person name="Leebens-Mack J.H."/>
            <person name="Mockler T."/>
            <person name="Bennetzen J.L."/>
            <person name="Freeling M."/>
            <person name="Sankoff D."/>
            <person name="Paterson A.H."/>
            <person name="Zhu X."/>
            <person name="Yang X."/>
            <person name="Smith J.A."/>
            <person name="Cushman J.C."/>
            <person name="Paull R.E."/>
            <person name="Yu Q."/>
        </authorList>
    </citation>
    <scope>NUCLEOTIDE SEQUENCE [LARGE SCALE GENOMIC DNA]</scope>
    <source>
        <strain evidence="2">cv. F153</strain>
    </source>
</reference>
<accession>A0A6P5F7J5</accession>
<dbReference type="InterPro" id="IPR025461">
    <property type="entry name" value="ABA4-like"/>
</dbReference>
<keyword evidence="2" id="KW-1185">Reference proteome</keyword>
<protein>
    <submittedName>
        <fullName evidence="3">Protein MAO HUZI 4, chloroplastic</fullName>
    </submittedName>
</protein>
<feature type="transmembrane region" description="Helical" evidence="1">
    <location>
        <begin position="103"/>
        <end position="126"/>
    </location>
</feature>
<dbReference type="PANTHER" id="PTHR34543">
    <property type="entry name" value="PROTEIN ABA DEFICIENT 4, CHLOROPLASTIC"/>
    <property type="match status" value="1"/>
</dbReference>
<dbReference type="GeneID" id="109711005"/>
<evidence type="ECO:0000313" key="2">
    <source>
        <dbReference type="Proteomes" id="UP000515123"/>
    </source>
</evidence>
<keyword evidence="1" id="KW-0472">Membrane</keyword>
<keyword evidence="1" id="KW-1133">Transmembrane helix</keyword>
<feature type="transmembrane region" description="Helical" evidence="1">
    <location>
        <begin position="138"/>
        <end position="156"/>
    </location>
</feature>
<evidence type="ECO:0000256" key="1">
    <source>
        <dbReference type="SAM" id="Phobius"/>
    </source>
</evidence>
<gene>
    <name evidence="3" type="primary">LOC109711005</name>
</gene>
<dbReference type="Pfam" id="PF14108">
    <property type="entry name" value="ABA4-like"/>
    <property type="match status" value="1"/>
</dbReference>
<sequence length="248" mass="26702">MSLLSLPSSPCIPIPTHPQLDLRSKSMVGFASQSPGNRPVFVVGFGGGGGGGRGRKIVGSGWSFVGGSRLGLRTRVVEIGRHRGRGGGGGFSPSASWITTSQIASYAFTWGTVAVLPFYALMVLAPNAEFTKRAMESSAPYVILGVLYAYLLYLSWTPDTLRSMFASKYWLPELPSIARMFTNEMTVASAWIHLLAVDLFAARQVFHDGLKNKVETRHSVSLCLLFCPIGIATHALTKALARGANRSH</sequence>
<name>A0A6P5F7J5_ANACO</name>
<organism evidence="2 3">
    <name type="scientific">Ananas comosus</name>
    <name type="common">Pineapple</name>
    <name type="synonym">Ananas ananas</name>
    <dbReference type="NCBI Taxonomy" id="4615"/>
    <lineage>
        <taxon>Eukaryota</taxon>
        <taxon>Viridiplantae</taxon>
        <taxon>Streptophyta</taxon>
        <taxon>Embryophyta</taxon>
        <taxon>Tracheophyta</taxon>
        <taxon>Spermatophyta</taxon>
        <taxon>Magnoliopsida</taxon>
        <taxon>Liliopsida</taxon>
        <taxon>Poales</taxon>
        <taxon>Bromeliaceae</taxon>
        <taxon>Bromelioideae</taxon>
        <taxon>Ananas</taxon>
    </lineage>
</organism>
<dbReference type="Proteomes" id="UP000515123">
    <property type="component" value="Linkage group 5"/>
</dbReference>
<dbReference type="RefSeq" id="XP_020089458.1">
    <property type="nucleotide sequence ID" value="XM_020233869.1"/>
</dbReference>
<dbReference type="AlphaFoldDB" id="A0A6P5F7J5"/>
<evidence type="ECO:0000313" key="3">
    <source>
        <dbReference type="RefSeq" id="XP_020089458.1"/>
    </source>
</evidence>
<proteinExistence type="predicted"/>
<reference evidence="3" key="2">
    <citation type="submission" date="2025-08" db="UniProtKB">
        <authorList>
            <consortium name="RefSeq"/>
        </authorList>
    </citation>
    <scope>IDENTIFICATION</scope>
    <source>
        <tissue evidence="3">Leaf</tissue>
    </source>
</reference>